<proteinExistence type="predicted"/>
<dbReference type="AlphaFoldDB" id="A0A5C4NF59"/>
<name>A0A5C4NF59_9RHOB</name>
<keyword evidence="3" id="KW-1185">Reference proteome</keyword>
<sequence length="127" mass="14348">MPGMAQTFADSLQRTEETGDPDHLVRLFAEDSELHNLAIAHHGLDGARRFWETYLAQFETIRSEFSHLIEAEGQAALVWTSKGILKDGHPINYRGVSVIEFDGDKVHRFETVYDSAAFLTQEARKEG</sequence>
<gene>
    <name evidence="2" type="ORF">FHG71_12450</name>
</gene>
<protein>
    <submittedName>
        <fullName evidence="2">Nuclear transport factor 2 family protein</fullName>
    </submittedName>
</protein>
<dbReference type="Pfam" id="PF12680">
    <property type="entry name" value="SnoaL_2"/>
    <property type="match status" value="1"/>
</dbReference>
<organism evidence="2 3">
    <name type="scientific">Rubellimicrobium roseum</name>
    <dbReference type="NCBI Taxonomy" id="687525"/>
    <lineage>
        <taxon>Bacteria</taxon>
        <taxon>Pseudomonadati</taxon>
        <taxon>Pseudomonadota</taxon>
        <taxon>Alphaproteobacteria</taxon>
        <taxon>Rhodobacterales</taxon>
        <taxon>Roseobacteraceae</taxon>
        <taxon>Rubellimicrobium</taxon>
    </lineage>
</organism>
<evidence type="ECO:0000313" key="2">
    <source>
        <dbReference type="EMBL" id="TNC70948.1"/>
    </source>
</evidence>
<dbReference type="Gene3D" id="3.10.450.50">
    <property type="match status" value="1"/>
</dbReference>
<dbReference type="SUPFAM" id="SSF54427">
    <property type="entry name" value="NTF2-like"/>
    <property type="match status" value="1"/>
</dbReference>
<dbReference type="InterPro" id="IPR037401">
    <property type="entry name" value="SnoaL-like"/>
</dbReference>
<reference evidence="2 3" key="1">
    <citation type="submission" date="2019-06" db="EMBL/GenBank/DDBJ databases">
        <authorList>
            <person name="Jiang L."/>
        </authorList>
    </citation>
    <scope>NUCLEOTIDE SEQUENCE [LARGE SCALE GENOMIC DNA]</scope>
    <source>
        <strain evidence="2 3">YIM 48858</strain>
    </source>
</reference>
<evidence type="ECO:0000313" key="3">
    <source>
        <dbReference type="Proteomes" id="UP000305709"/>
    </source>
</evidence>
<feature type="domain" description="SnoaL-like" evidence="1">
    <location>
        <begin position="16"/>
        <end position="107"/>
    </location>
</feature>
<evidence type="ECO:0000259" key="1">
    <source>
        <dbReference type="Pfam" id="PF12680"/>
    </source>
</evidence>
<dbReference type="EMBL" id="VDFV01000016">
    <property type="protein sequence ID" value="TNC70948.1"/>
    <property type="molecule type" value="Genomic_DNA"/>
</dbReference>
<comment type="caution">
    <text evidence="2">The sequence shown here is derived from an EMBL/GenBank/DDBJ whole genome shotgun (WGS) entry which is preliminary data.</text>
</comment>
<dbReference type="OrthoDB" id="582607at2"/>
<accession>A0A5C4NF59</accession>
<dbReference type="InterPro" id="IPR032710">
    <property type="entry name" value="NTF2-like_dom_sf"/>
</dbReference>
<dbReference type="RefSeq" id="WP_139082013.1">
    <property type="nucleotide sequence ID" value="NZ_VDFV01000016.1"/>
</dbReference>
<dbReference type="Proteomes" id="UP000305709">
    <property type="component" value="Unassembled WGS sequence"/>
</dbReference>